<dbReference type="PANTHER" id="PTHR30572:SF18">
    <property type="entry name" value="ABC-TYPE MACROLIDE FAMILY EXPORT SYSTEM PERMEASE COMPONENT 2"/>
    <property type="match status" value="1"/>
</dbReference>
<keyword evidence="5 6" id="KW-0472">Membrane</keyword>
<feature type="transmembrane region" description="Helical" evidence="6">
    <location>
        <begin position="670"/>
        <end position="691"/>
    </location>
</feature>
<keyword evidence="10" id="KW-1185">Reference proteome</keyword>
<gene>
    <name evidence="9" type="ORF">L0U89_15325</name>
</gene>
<comment type="caution">
    <text evidence="9">The sequence shown here is derived from an EMBL/GenBank/DDBJ whole genome shotgun (WGS) entry which is preliminary data.</text>
</comment>
<dbReference type="Pfam" id="PF02687">
    <property type="entry name" value="FtsX"/>
    <property type="match status" value="2"/>
</dbReference>
<dbReference type="InterPro" id="IPR003838">
    <property type="entry name" value="ABC3_permease_C"/>
</dbReference>
<evidence type="ECO:0000259" key="8">
    <source>
        <dbReference type="Pfam" id="PF12704"/>
    </source>
</evidence>
<feature type="domain" description="ABC3 transporter permease C-terminal" evidence="7">
    <location>
        <begin position="670"/>
        <end position="783"/>
    </location>
</feature>
<evidence type="ECO:0000256" key="3">
    <source>
        <dbReference type="ARBA" id="ARBA00022692"/>
    </source>
</evidence>
<dbReference type="PANTHER" id="PTHR30572">
    <property type="entry name" value="MEMBRANE COMPONENT OF TRANSPORTER-RELATED"/>
    <property type="match status" value="1"/>
</dbReference>
<reference evidence="9 10" key="1">
    <citation type="submission" date="2022-01" db="EMBL/GenBank/DDBJ databases">
        <title>Mariniradius saccharolyticus sp. nov., isolated from sediment of a river.</title>
        <authorList>
            <person name="Liu H."/>
        </authorList>
    </citation>
    <scope>NUCLEOTIDE SEQUENCE [LARGE SCALE GENOMIC DNA]</scope>
    <source>
        <strain evidence="9 10">RY-2</strain>
    </source>
</reference>
<evidence type="ECO:0000256" key="6">
    <source>
        <dbReference type="SAM" id="Phobius"/>
    </source>
</evidence>
<evidence type="ECO:0000256" key="4">
    <source>
        <dbReference type="ARBA" id="ARBA00022989"/>
    </source>
</evidence>
<accession>A0ABS9BXQ5</accession>
<feature type="domain" description="MacB-like periplasmic core" evidence="8">
    <location>
        <begin position="3"/>
        <end position="200"/>
    </location>
</feature>
<comment type="subcellular location">
    <subcellularLocation>
        <location evidence="1">Cell membrane</location>
        <topology evidence="1">Multi-pass membrane protein</topology>
    </subcellularLocation>
</comment>
<keyword evidence="3 6" id="KW-0812">Transmembrane</keyword>
<evidence type="ECO:0000259" key="7">
    <source>
        <dbReference type="Pfam" id="PF02687"/>
    </source>
</evidence>
<evidence type="ECO:0000313" key="9">
    <source>
        <dbReference type="EMBL" id="MCF1752430.1"/>
    </source>
</evidence>
<keyword evidence="2" id="KW-1003">Cell membrane</keyword>
<evidence type="ECO:0000313" key="10">
    <source>
        <dbReference type="Proteomes" id="UP001201449"/>
    </source>
</evidence>
<proteinExistence type="predicted"/>
<dbReference type="InterPro" id="IPR050250">
    <property type="entry name" value="Macrolide_Exporter_MacB"/>
</dbReference>
<dbReference type="EMBL" id="JAKEVZ010000012">
    <property type="protein sequence ID" value="MCF1752430.1"/>
    <property type="molecule type" value="Genomic_DNA"/>
</dbReference>
<dbReference type="InterPro" id="IPR025857">
    <property type="entry name" value="MacB_PCD"/>
</dbReference>
<feature type="transmembrane region" description="Helical" evidence="6">
    <location>
        <begin position="711"/>
        <end position="731"/>
    </location>
</feature>
<evidence type="ECO:0000256" key="1">
    <source>
        <dbReference type="ARBA" id="ARBA00004651"/>
    </source>
</evidence>
<sequence length="790" mass="88166">MYSLLNVLGLTIGISGFLMIGFFILDENNYDRFYSNSDHVYRITSHWGTNGDAQYATAPPPLGAALTSGISEIKAVTRLLKWNDFTIQPETGLNAAQIFRETSVFYAEPNFFEVFDFEIIEGNKESFAKGNGLAITETTARRYFGNVPLHEVMDKNLLIGSSATTPVRIAAILKDLPTQSHFHFDILVHQPSMHEEIFLMDNWTWNILHTYAIVQKGGESVVEAHLDRIVATEIVPRLTGDQQSTDFYFALQRVQDIHLDSHLLREHEVNGYRGYVNVFSAVAAIILLLASINFMNLSTAKGANRSMEVGVRKVMGSGKFQLIGQFLAEAFILVLLSTVVSLFLIQSLNGLFNEISGKQISFDLMQPSWIWISLPVLVLILTLMAGFYPAFYLSSFKPIKALRGTALSEKGSVGLRSGLVVFQFGISLVLMISALIVQEQLGFIQHTDLGFKRDQLLVIHNDGEVSNQEREDFKRRLSTNPMFQSASFSTGIPLPGSFHMRGFNLPESGTGQGMNWYEADEDFVTTLDLKLADGRNFSKIPGADRQKVLINERAAKVLGIADDAIGKTIIKNQGAEDEAKLEVVGVLRDFNFESLRTEIKPLVIEYMDDYFLRDYITVRVSAGNFAAAIEDLQQTWKQFEPRVPMNYTFLDQDFEAVYHSEIRMGKLMNVLTLISVFIALLGLFGLTAYSVQQRSKEIGIRKVFGAETSELFLLLSGSYFKLIGIAVLIALPTAYLLMGEWLGGFAFRVPLTPWVFLIGAGACFGLALLTVLFQSFKSIGTNPVQILKNE</sequence>
<protein>
    <submittedName>
        <fullName evidence="9">ABC transporter permease</fullName>
    </submittedName>
</protein>
<feature type="transmembrane region" description="Helical" evidence="6">
    <location>
        <begin position="413"/>
        <end position="437"/>
    </location>
</feature>
<feature type="transmembrane region" description="Helical" evidence="6">
    <location>
        <begin position="274"/>
        <end position="297"/>
    </location>
</feature>
<feature type="domain" description="MacB-like periplasmic core" evidence="8">
    <location>
        <begin position="424"/>
        <end position="624"/>
    </location>
</feature>
<feature type="transmembrane region" description="Helical" evidence="6">
    <location>
        <begin position="322"/>
        <end position="348"/>
    </location>
</feature>
<name>A0ABS9BXQ5_9BACT</name>
<keyword evidence="4 6" id="KW-1133">Transmembrane helix</keyword>
<feature type="transmembrane region" description="Helical" evidence="6">
    <location>
        <begin position="751"/>
        <end position="773"/>
    </location>
</feature>
<feature type="transmembrane region" description="Helical" evidence="6">
    <location>
        <begin position="368"/>
        <end position="393"/>
    </location>
</feature>
<feature type="domain" description="ABC3 transporter permease C-terminal" evidence="7">
    <location>
        <begin position="281"/>
        <end position="396"/>
    </location>
</feature>
<evidence type="ECO:0000256" key="5">
    <source>
        <dbReference type="ARBA" id="ARBA00023136"/>
    </source>
</evidence>
<feature type="transmembrane region" description="Helical" evidence="6">
    <location>
        <begin position="7"/>
        <end position="25"/>
    </location>
</feature>
<dbReference type="Pfam" id="PF12704">
    <property type="entry name" value="MacB_PCD"/>
    <property type="match status" value="2"/>
</dbReference>
<organism evidence="9 10">
    <name type="scientific">Mariniradius sediminis</name>
    <dbReference type="NCBI Taxonomy" id="2909237"/>
    <lineage>
        <taxon>Bacteria</taxon>
        <taxon>Pseudomonadati</taxon>
        <taxon>Bacteroidota</taxon>
        <taxon>Cytophagia</taxon>
        <taxon>Cytophagales</taxon>
        <taxon>Cyclobacteriaceae</taxon>
        <taxon>Mariniradius</taxon>
    </lineage>
</organism>
<evidence type="ECO:0000256" key="2">
    <source>
        <dbReference type="ARBA" id="ARBA00022475"/>
    </source>
</evidence>
<dbReference type="RefSeq" id="WP_234862324.1">
    <property type="nucleotide sequence ID" value="NZ_JAKEVZ010000012.1"/>
</dbReference>
<dbReference type="Proteomes" id="UP001201449">
    <property type="component" value="Unassembled WGS sequence"/>
</dbReference>